<dbReference type="STRING" id="91626.A0A0C9MXE8"/>
<proteinExistence type="predicted"/>
<dbReference type="AlphaFoldDB" id="A0A0C9MXE8"/>
<sequence length="113" mass="12504">MRSNWARSTIGTPAFVELEKTRAPSHTIIGDIHSSSVIHVAMKIPPPRKEKAPKSAAKKYVKVKHIDDAEANKAPSKGTTTAHFIKFMNELLDIMDMDEGLKGSYLVMDNCIP</sequence>
<evidence type="ECO:0000313" key="2">
    <source>
        <dbReference type="Proteomes" id="UP000053815"/>
    </source>
</evidence>
<dbReference type="Proteomes" id="UP000053815">
    <property type="component" value="Unassembled WGS sequence"/>
</dbReference>
<accession>A0A0C9MXE8</accession>
<keyword evidence="2" id="KW-1185">Reference proteome</keyword>
<dbReference type="OrthoDB" id="2287621at2759"/>
<evidence type="ECO:0000313" key="1">
    <source>
        <dbReference type="EMBL" id="GAN06833.1"/>
    </source>
</evidence>
<name>A0A0C9MXE8_9FUNG</name>
<gene>
    <name evidence="1" type="ORF">MAM1_0137c06323</name>
</gene>
<reference evidence="1" key="1">
    <citation type="submission" date="2014-09" db="EMBL/GenBank/DDBJ databases">
        <title>Draft genome sequence of an oleaginous Mucoromycotina fungus Mucor ambiguus NBRC6742.</title>
        <authorList>
            <person name="Takeda I."/>
            <person name="Yamane N."/>
            <person name="Morita T."/>
            <person name="Tamano K."/>
            <person name="Machida M."/>
            <person name="Baker S."/>
            <person name="Koike H."/>
        </authorList>
    </citation>
    <scope>NUCLEOTIDE SEQUENCE</scope>
    <source>
        <strain evidence="1">NBRC 6742</strain>
    </source>
</reference>
<dbReference type="EMBL" id="DF836426">
    <property type="protein sequence ID" value="GAN06833.1"/>
    <property type="molecule type" value="Genomic_DNA"/>
</dbReference>
<protein>
    <submittedName>
        <fullName evidence="1">Uncharacterized protein</fullName>
    </submittedName>
</protein>
<organism evidence="1">
    <name type="scientific">Mucor ambiguus</name>
    <dbReference type="NCBI Taxonomy" id="91626"/>
    <lineage>
        <taxon>Eukaryota</taxon>
        <taxon>Fungi</taxon>
        <taxon>Fungi incertae sedis</taxon>
        <taxon>Mucoromycota</taxon>
        <taxon>Mucoromycotina</taxon>
        <taxon>Mucoromycetes</taxon>
        <taxon>Mucorales</taxon>
        <taxon>Mucorineae</taxon>
        <taxon>Mucoraceae</taxon>
        <taxon>Mucor</taxon>
    </lineage>
</organism>